<keyword evidence="3" id="KW-0813">Transport</keyword>
<feature type="transmembrane region" description="Helical" evidence="7">
    <location>
        <begin position="511"/>
        <end position="532"/>
    </location>
</feature>
<dbReference type="GeneID" id="77732077"/>
<feature type="transmembrane region" description="Helical" evidence="7">
    <location>
        <begin position="270"/>
        <end position="292"/>
    </location>
</feature>
<feature type="domain" description="Major facilitator superfamily (MFS) profile" evidence="8">
    <location>
        <begin position="51"/>
        <end position="538"/>
    </location>
</feature>
<evidence type="ECO:0000256" key="2">
    <source>
        <dbReference type="ARBA" id="ARBA00008335"/>
    </source>
</evidence>
<feature type="transmembrane region" description="Helical" evidence="7">
    <location>
        <begin position="442"/>
        <end position="462"/>
    </location>
</feature>
<evidence type="ECO:0000256" key="5">
    <source>
        <dbReference type="ARBA" id="ARBA00022989"/>
    </source>
</evidence>
<dbReference type="FunFam" id="1.20.1720.10:FF:000013">
    <property type="entry name" value="Related to multidrug resistance proteins"/>
    <property type="match status" value="1"/>
</dbReference>
<evidence type="ECO:0000259" key="8">
    <source>
        <dbReference type="PROSITE" id="PS50850"/>
    </source>
</evidence>
<dbReference type="Gene3D" id="1.20.1250.20">
    <property type="entry name" value="MFS general substrate transporter like domains"/>
    <property type="match status" value="2"/>
</dbReference>
<keyword evidence="5 7" id="KW-1133">Transmembrane helix</keyword>
<protein>
    <submittedName>
        <fullName evidence="9">Major facilitator superfamily domain-containing protein</fullName>
    </submittedName>
</protein>
<dbReference type="InterPro" id="IPR011701">
    <property type="entry name" value="MFS"/>
</dbReference>
<dbReference type="PANTHER" id="PTHR23501">
    <property type="entry name" value="MAJOR FACILITATOR SUPERFAMILY"/>
    <property type="match status" value="1"/>
</dbReference>
<dbReference type="PROSITE" id="PS50850">
    <property type="entry name" value="MFS"/>
    <property type="match status" value="1"/>
</dbReference>
<evidence type="ECO:0000256" key="6">
    <source>
        <dbReference type="ARBA" id="ARBA00023136"/>
    </source>
</evidence>
<dbReference type="InterPro" id="IPR036259">
    <property type="entry name" value="MFS_trans_sf"/>
</dbReference>
<dbReference type="SUPFAM" id="SSF103473">
    <property type="entry name" value="MFS general substrate transporter"/>
    <property type="match status" value="1"/>
</dbReference>
<feature type="transmembrane region" description="Helical" evidence="7">
    <location>
        <begin position="202"/>
        <end position="223"/>
    </location>
</feature>
<dbReference type="GO" id="GO:0022857">
    <property type="term" value="F:transmembrane transporter activity"/>
    <property type="evidence" value="ECO:0007669"/>
    <property type="project" value="InterPro"/>
</dbReference>
<dbReference type="PANTHER" id="PTHR23501:SF102">
    <property type="entry name" value="DRUG TRANSPORTER, PUTATIVE (AFU_ORTHOLOGUE AFUA_3G08530)-RELATED"/>
    <property type="match status" value="1"/>
</dbReference>
<keyword evidence="10" id="KW-1185">Reference proteome</keyword>
<name>A0AA38H867_9TREE</name>
<dbReference type="AlphaFoldDB" id="A0AA38H867"/>
<dbReference type="InterPro" id="IPR020846">
    <property type="entry name" value="MFS_dom"/>
</dbReference>
<comment type="caution">
    <text evidence="9">The sequence shown here is derived from an EMBL/GenBank/DDBJ whole genome shotgun (WGS) entry which is preliminary data.</text>
</comment>
<keyword evidence="4 7" id="KW-0812">Transmembrane</keyword>
<evidence type="ECO:0000256" key="3">
    <source>
        <dbReference type="ARBA" id="ARBA00022448"/>
    </source>
</evidence>
<comment type="subcellular location">
    <subcellularLocation>
        <location evidence="1">Endomembrane system</location>
        <topology evidence="1">Multi-pass membrane protein</topology>
    </subcellularLocation>
</comment>
<dbReference type="GO" id="GO:0012505">
    <property type="term" value="C:endomembrane system"/>
    <property type="evidence" value="ECO:0007669"/>
    <property type="project" value="UniProtKB-SubCell"/>
</dbReference>
<dbReference type="PRINTS" id="PR01036">
    <property type="entry name" value="TCRTETB"/>
</dbReference>
<evidence type="ECO:0000256" key="1">
    <source>
        <dbReference type="ARBA" id="ARBA00004127"/>
    </source>
</evidence>
<proteinExistence type="inferred from homology"/>
<accession>A0AA38H867</accession>
<evidence type="ECO:0000313" key="10">
    <source>
        <dbReference type="Proteomes" id="UP001164286"/>
    </source>
</evidence>
<feature type="transmembrane region" description="Helical" evidence="7">
    <location>
        <begin position="408"/>
        <end position="430"/>
    </location>
</feature>
<reference evidence="9" key="1">
    <citation type="journal article" date="2022" name="G3 (Bethesda)">
        <title>High quality genome of the basidiomycete yeast Dioszegia hungarica PDD-24b-2 isolated from cloud water.</title>
        <authorList>
            <person name="Jarrige D."/>
            <person name="Haridas S."/>
            <person name="Bleykasten-Grosshans C."/>
            <person name="Joly M."/>
            <person name="Nadalig T."/>
            <person name="Sancelme M."/>
            <person name="Vuilleumier S."/>
            <person name="Grigoriev I.V."/>
            <person name="Amato P."/>
            <person name="Bringel F."/>
        </authorList>
    </citation>
    <scope>NUCLEOTIDE SEQUENCE</scope>
    <source>
        <strain evidence="9">PDD-24b-2</strain>
    </source>
</reference>
<dbReference type="EMBL" id="JAKWFO010000005">
    <property type="protein sequence ID" value="KAI9635600.1"/>
    <property type="molecule type" value="Genomic_DNA"/>
</dbReference>
<feature type="transmembrane region" description="Helical" evidence="7">
    <location>
        <begin position="377"/>
        <end position="396"/>
    </location>
</feature>
<evidence type="ECO:0000256" key="4">
    <source>
        <dbReference type="ARBA" id="ARBA00022692"/>
    </source>
</evidence>
<dbReference type="GO" id="GO:0005886">
    <property type="term" value="C:plasma membrane"/>
    <property type="evidence" value="ECO:0007669"/>
    <property type="project" value="TreeGrafter"/>
</dbReference>
<dbReference type="RefSeq" id="XP_052945377.1">
    <property type="nucleotide sequence ID" value="XM_053092872.1"/>
</dbReference>
<sequence length="591" mass="62330">MAVSTETDKKDLALSAGDEKSYEALEKGVLGSGHEDESPPAAAPLNRLWIVMPCIGLVSFVSALDQSIISTALPTIATDLNASPSEYSWIGTSYLLAQTIMTPINGRLTDITGRKVALEVAIVFLFVFSALCGAAKNVTWLIVARALSGIGGGSIMSLSMITISDIVPLNKRGAFQGYMGAAYAVSGALGPVLGGILTAKTTWRWCFYINLPICGLALVVLHFSLHLPPAAGNIDVLKKTFDFLGLGLIVAAIALLVVGFSSAADHGFGAASAYGVIIAGVVVLVASFAHYLTTKRNAIIPARMMKIRTTTFFVIGSFCNSLMFMPINFLLPQFFQGVRGSSVISSGVQLIPFTVVIAISSILAGEITTRTHIIRPVIWIGFGITSLGFGLFYACFTADVSIATQSGLLALCSFGVGFAISTPMLVIQAAMPPEDMAAATSAWILVRSFAATIGVAVFTAILNDGLRSRFERIEGYGTLFKVPTNTAGYHAIHDLPEGPIRRAVLTAFADSFRTCWIIGCALLAFSLILTLFTKSYSIDHGRGAAVHVKATSVERRGSDEPEPGLEAAGLSAGPVIPLSAVSSRVSRRSVT</sequence>
<evidence type="ECO:0000256" key="7">
    <source>
        <dbReference type="SAM" id="Phobius"/>
    </source>
</evidence>
<feature type="transmembrane region" description="Helical" evidence="7">
    <location>
        <begin position="312"/>
        <end position="331"/>
    </location>
</feature>
<gene>
    <name evidence="9" type="ORF">MKK02DRAFT_44293</name>
</gene>
<feature type="transmembrane region" description="Helical" evidence="7">
    <location>
        <begin position="142"/>
        <end position="163"/>
    </location>
</feature>
<dbReference type="Pfam" id="PF07690">
    <property type="entry name" value="MFS_1"/>
    <property type="match status" value="1"/>
</dbReference>
<feature type="transmembrane region" description="Helical" evidence="7">
    <location>
        <begin position="243"/>
        <end position="264"/>
    </location>
</feature>
<keyword evidence="6 7" id="KW-0472">Membrane</keyword>
<organism evidence="9 10">
    <name type="scientific">Dioszegia hungarica</name>
    <dbReference type="NCBI Taxonomy" id="4972"/>
    <lineage>
        <taxon>Eukaryota</taxon>
        <taxon>Fungi</taxon>
        <taxon>Dikarya</taxon>
        <taxon>Basidiomycota</taxon>
        <taxon>Agaricomycotina</taxon>
        <taxon>Tremellomycetes</taxon>
        <taxon>Tremellales</taxon>
        <taxon>Bulleribasidiaceae</taxon>
        <taxon>Dioszegia</taxon>
    </lineage>
</organism>
<dbReference type="CDD" id="cd17502">
    <property type="entry name" value="MFS_Azr1_MDR_like"/>
    <property type="match status" value="1"/>
</dbReference>
<feature type="transmembrane region" description="Helical" evidence="7">
    <location>
        <begin position="175"/>
        <end position="196"/>
    </location>
</feature>
<evidence type="ECO:0000313" key="9">
    <source>
        <dbReference type="EMBL" id="KAI9635600.1"/>
    </source>
</evidence>
<comment type="similarity">
    <text evidence="2">Belongs to the major facilitator superfamily.</text>
</comment>
<feature type="transmembrane region" description="Helical" evidence="7">
    <location>
        <begin position="343"/>
        <end position="365"/>
    </location>
</feature>
<feature type="transmembrane region" description="Helical" evidence="7">
    <location>
        <begin position="116"/>
        <end position="136"/>
    </location>
</feature>
<dbReference type="Proteomes" id="UP001164286">
    <property type="component" value="Unassembled WGS sequence"/>
</dbReference>